<gene>
    <name evidence="3" type="ORF">SAMN04487941_0695</name>
</gene>
<evidence type="ECO:0000256" key="2">
    <source>
        <dbReference type="HAMAP-Rule" id="MF_00758"/>
    </source>
</evidence>
<evidence type="ECO:0000313" key="4">
    <source>
        <dbReference type="Proteomes" id="UP000182491"/>
    </source>
</evidence>
<evidence type="ECO:0000313" key="3">
    <source>
        <dbReference type="EMBL" id="SFU43126.1"/>
    </source>
</evidence>
<name>A0A1I7G4I6_9BACT</name>
<proteinExistence type="inferred from homology"/>
<dbReference type="EMBL" id="FPCA01000001">
    <property type="protein sequence ID" value="SFU43126.1"/>
    <property type="molecule type" value="Genomic_DNA"/>
</dbReference>
<organism evidence="3 4">
    <name type="scientific">Pontibacter akesuensis</name>
    <dbReference type="NCBI Taxonomy" id="388950"/>
    <lineage>
        <taxon>Bacteria</taxon>
        <taxon>Pseudomonadati</taxon>
        <taxon>Bacteroidota</taxon>
        <taxon>Cytophagia</taxon>
        <taxon>Cytophagales</taxon>
        <taxon>Hymenobacteraceae</taxon>
        <taxon>Pontibacter</taxon>
    </lineage>
</organism>
<protein>
    <recommendedName>
        <fullName evidence="2">UPF0301 protein SAMN04487941_0695</fullName>
    </recommendedName>
</protein>
<dbReference type="AlphaFoldDB" id="A0A1I7G4I6"/>
<sequence>MFYECRHDRLMEDKKLTKPQSGSILISEPYMGDPNFERSVVLLCSHEEEGSFGLVLNRASTLMLSDVLDVFSDDFDMLLGIGGPVQYNTLHYIHRIPDLPQAVKLAEDIYWGGDFELLRTMIETGLVDKDDIRFFLGYSGWTPGQLQEEIDKNVWIVNNNAANKLFNLETETLWRSILRQMGGKFKMLSNYPDDPRLN</sequence>
<dbReference type="SUPFAM" id="SSF143456">
    <property type="entry name" value="VC0467-like"/>
    <property type="match status" value="1"/>
</dbReference>
<dbReference type="InterPro" id="IPR003774">
    <property type="entry name" value="AlgH-like"/>
</dbReference>
<keyword evidence="4" id="KW-1185">Reference proteome</keyword>
<evidence type="ECO:0000256" key="1">
    <source>
        <dbReference type="ARBA" id="ARBA00009600"/>
    </source>
</evidence>
<dbReference type="Gene3D" id="3.40.1740.10">
    <property type="entry name" value="VC0467-like"/>
    <property type="match status" value="1"/>
</dbReference>
<reference evidence="4" key="1">
    <citation type="submission" date="2016-10" db="EMBL/GenBank/DDBJ databases">
        <authorList>
            <person name="Varghese N."/>
        </authorList>
    </citation>
    <scope>NUCLEOTIDE SEQUENCE [LARGE SCALE GENOMIC DNA]</scope>
    <source>
        <strain evidence="4">DSM 18820</strain>
    </source>
</reference>
<dbReference type="PANTHER" id="PTHR30327">
    <property type="entry name" value="UNCHARACTERIZED PROTEIN YQGE"/>
    <property type="match status" value="1"/>
</dbReference>
<dbReference type="Pfam" id="PF02622">
    <property type="entry name" value="DUF179"/>
    <property type="match status" value="1"/>
</dbReference>
<comment type="similarity">
    <text evidence="1 2">Belongs to the UPF0301 (AlgH) family.</text>
</comment>
<accession>A0A1I7G4I6</accession>
<dbReference type="Proteomes" id="UP000182491">
    <property type="component" value="Unassembled WGS sequence"/>
</dbReference>
<dbReference type="HAMAP" id="MF_00758">
    <property type="entry name" value="UPF0301"/>
    <property type="match status" value="1"/>
</dbReference>
<dbReference type="PANTHER" id="PTHR30327:SF1">
    <property type="entry name" value="UPF0301 PROTEIN YQGE"/>
    <property type="match status" value="1"/>
</dbReference>
<dbReference type="STRING" id="388950.GCA_001611675_03830"/>
<dbReference type="GO" id="GO:0005829">
    <property type="term" value="C:cytosol"/>
    <property type="evidence" value="ECO:0007669"/>
    <property type="project" value="TreeGrafter"/>
</dbReference>